<dbReference type="Gene3D" id="3.10.20.30">
    <property type="match status" value="1"/>
</dbReference>
<dbReference type="CDD" id="cd00207">
    <property type="entry name" value="fer2"/>
    <property type="match status" value="1"/>
</dbReference>
<dbReference type="InterPro" id="IPR001041">
    <property type="entry name" value="2Fe-2S_ferredoxin-type"/>
</dbReference>
<dbReference type="Proteomes" id="UP000589626">
    <property type="component" value="Unassembled WGS sequence"/>
</dbReference>
<dbReference type="EMBL" id="JACHWR010000002">
    <property type="protein sequence ID" value="MBB3042603.1"/>
    <property type="molecule type" value="Genomic_DNA"/>
</dbReference>
<dbReference type="InterPro" id="IPR008274">
    <property type="entry name" value="AldOxase/xan_DH_MoCoBD1"/>
</dbReference>
<dbReference type="Gene3D" id="3.90.1170.50">
    <property type="entry name" value="Aldehyde oxidase/xanthine dehydrogenase, a/b hammerhead"/>
    <property type="match status" value="1"/>
</dbReference>
<dbReference type="InterPro" id="IPR046867">
    <property type="entry name" value="AldOxase/xan_DH_MoCoBD2"/>
</dbReference>
<dbReference type="AlphaFoldDB" id="A0A7W4Z182"/>
<evidence type="ECO:0000256" key="2">
    <source>
        <dbReference type="ARBA" id="ARBA00022505"/>
    </source>
</evidence>
<comment type="similarity">
    <text evidence="1">Belongs to the xanthine dehydrogenase family.</text>
</comment>
<dbReference type="PANTHER" id="PTHR11908:SF132">
    <property type="entry name" value="ALDEHYDE OXIDASE 1-RELATED"/>
    <property type="match status" value="1"/>
</dbReference>
<reference evidence="5 6" key="1">
    <citation type="submission" date="2020-08" db="EMBL/GenBank/DDBJ databases">
        <title>Sequencing the genomes of 1000 actinobacteria strains.</title>
        <authorList>
            <person name="Klenk H.-P."/>
        </authorList>
    </citation>
    <scope>NUCLEOTIDE SEQUENCE [LARGE SCALE GENOMIC DNA]</scope>
    <source>
        <strain evidence="5 6">DSM 105498</strain>
    </source>
</reference>
<dbReference type="SUPFAM" id="SSF47741">
    <property type="entry name" value="CO dehydrogenase ISP C-domain like"/>
    <property type="match status" value="1"/>
</dbReference>
<evidence type="ECO:0000256" key="1">
    <source>
        <dbReference type="ARBA" id="ARBA00006849"/>
    </source>
</evidence>
<dbReference type="Pfam" id="PF01799">
    <property type="entry name" value="Fer2_2"/>
    <property type="match status" value="1"/>
</dbReference>
<name>A0A7W4Z182_9ACTN</name>
<dbReference type="PIRSF" id="PIRSF000127">
    <property type="entry name" value="Xanthine_DH"/>
    <property type="match status" value="1"/>
</dbReference>
<dbReference type="GO" id="GO:0051536">
    <property type="term" value="F:iron-sulfur cluster binding"/>
    <property type="evidence" value="ECO:0007669"/>
    <property type="project" value="InterPro"/>
</dbReference>
<dbReference type="PROSITE" id="PS51085">
    <property type="entry name" value="2FE2S_FER_2"/>
    <property type="match status" value="1"/>
</dbReference>
<dbReference type="Pfam" id="PF02738">
    <property type="entry name" value="MoCoBD_1"/>
    <property type="match status" value="1"/>
</dbReference>
<keyword evidence="2" id="KW-0500">Molybdenum</keyword>
<dbReference type="Pfam" id="PF20256">
    <property type="entry name" value="MoCoBD_2"/>
    <property type="match status" value="1"/>
</dbReference>
<dbReference type="PANTHER" id="PTHR11908">
    <property type="entry name" value="XANTHINE DEHYDROGENASE"/>
    <property type="match status" value="1"/>
</dbReference>
<organism evidence="5 6">
    <name type="scientific">Nocardioides soli</name>
    <dbReference type="NCBI Taxonomy" id="1036020"/>
    <lineage>
        <taxon>Bacteria</taxon>
        <taxon>Bacillati</taxon>
        <taxon>Actinomycetota</taxon>
        <taxon>Actinomycetes</taxon>
        <taxon>Propionibacteriales</taxon>
        <taxon>Nocardioidaceae</taxon>
        <taxon>Nocardioides</taxon>
    </lineage>
</organism>
<dbReference type="InterPro" id="IPR016208">
    <property type="entry name" value="Ald_Oxase/xanthine_DH-like"/>
</dbReference>
<dbReference type="InterPro" id="IPR002888">
    <property type="entry name" value="2Fe-2S-bd"/>
</dbReference>
<accession>A0A7W4Z182</accession>
<dbReference type="Gene3D" id="1.10.150.120">
    <property type="entry name" value="[2Fe-2S]-binding domain"/>
    <property type="match status" value="1"/>
</dbReference>
<dbReference type="Pfam" id="PF01315">
    <property type="entry name" value="Ald_Xan_dh_C"/>
    <property type="match status" value="1"/>
</dbReference>
<dbReference type="InterPro" id="IPR036856">
    <property type="entry name" value="Ald_Oxase/Xan_DH_a/b_sf"/>
</dbReference>
<dbReference type="InterPro" id="IPR012675">
    <property type="entry name" value="Beta-grasp_dom_sf"/>
</dbReference>
<evidence type="ECO:0000259" key="4">
    <source>
        <dbReference type="PROSITE" id="PS51085"/>
    </source>
</evidence>
<keyword evidence="3" id="KW-0560">Oxidoreductase</keyword>
<dbReference type="GO" id="GO:0005506">
    <property type="term" value="F:iron ion binding"/>
    <property type="evidence" value="ECO:0007669"/>
    <property type="project" value="InterPro"/>
</dbReference>
<evidence type="ECO:0000256" key="3">
    <source>
        <dbReference type="ARBA" id="ARBA00023002"/>
    </source>
</evidence>
<dbReference type="SUPFAM" id="SSF56003">
    <property type="entry name" value="Molybdenum cofactor-binding domain"/>
    <property type="match status" value="1"/>
</dbReference>
<dbReference type="GO" id="GO:0016491">
    <property type="term" value="F:oxidoreductase activity"/>
    <property type="evidence" value="ECO:0007669"/>
    <property type="project" value="UniProtKB-KW"/>
</dbReference>
<comment type="caution">
    <text evidence="5">The sequence shown here is derived from an EMBL/GenBank/DDBJ whole genome shotgun (WGS) entry which is preliminary data.</text>
</comment>
<evidence type="ECO:0000313" key="6">
    <source>
        <dbReference type="Proteomes" id="UP000589626"/>
    </source>
</evidence>
<dbReference type="RefSeq" id="WP_183592553.1">
    <property type="nucleotide sequence ID" value="NZ_JACHWR010000002.1"/>
</dbReference>
<feature type="domain" description="2Fe-2S ferredoxin-type" evidence="4">
    <location>
        <begin position="9"/>
        <end position="85"/>
    </location>
</feature>
<dbReference type="InterPro" id="IPR037165">
    <property type="entry name" value="AldOxase/xan_DH_Mopterin-bd_sf"/>
</dbReference>
<gene>
    <name evidence="5" type="ORF">FHU40_002421</name>
</gene>
<evidence type="ECO:0000313" key="5">
    <source>
        <dbReference type="EMBL" id="MBB3042603.1"/>
    </source>
</evidence>
<dbReference type="InterPro" id="IPR000674">
    <property type="entry name" value="Ald_Oxase/Xan_DH_a/b"/>
</dbReference>
<protein>
    <submittedName>
        <fullName evidence="5">CO/xanthine dehydrogenase Mo-binding subunit/aerobic-type carbon monoxide dehydrogenase small subunit (CoxS/CutS family)</fullName>
    </submittedName>
</protein>
<keyword evidence="6" id="KW-1185">Reference proteome</keyword>
<dbReference type="SMART" id="SM01008">
    <property type="entry name" value="Ald_Xan_dh_C"/>
    <property type="match status" value="1"/>
</dbReference>
<dbReference type="SUPFAM" id="SSF54292">
    <property type="entry name" value="2Fe-2S ferredoxin-like"/>
    <property type="match status" value="1"/>
</dbReference>
<proteinExistence type="inferred from homology"/>
<sequence length="948" mass="101743">MPEETYDETVVSTTVNGRRIKKRVENRLTLAEFLREKEGLRGTKVSCESQVCGACTVLVDDRPVSSCTVLAVEADEAEVTTIEGLETEAGLDPVQAAFADCTALQCGYCTPGFIMSTKALLATNPSPTREEIEHELEGNLCRCTGYLPIIEAVEQAAARLAGTYDPDAAHRPYAGHLKEDGEPFRYVGRSIERVDAGVKVTGRARYAIDTPFPDTTHAVAVRSDRAHATILGIDVKVALDVPGVVAVVTAEDLDGLYPRFGHMVPDHAIIAAGKVRYYGEPVALVVAETRHIARDAARLVEVRYEDLPAAMDAEAALAPAAPVIHEDAYSGEAVNQVAITRTEDEPNVANTMHLGWGDVDAAFAEADLVVETETFHPALYAYAMEPYNSSARFADGYLEVTSTAQHPFMVIKDLARVFDLPHSKVRVSVPYIGGGYGSKSYTKIEPLTAVAAWVTQRAVKLDLSIEESIYTTRADAARTRVRSAFRKDGRLLARDVDIVMDTGAYVDNSATVLSKAVARCFGPYSIPSLRVRGRLVYTNTVPASSYRALGAFQVNLAAETNMDQAAEQLGIDAADLRRINLVPRGERFIEGKRPMDTDLVDDFDQMMARVRVEPREGVLQAVGFGVGANEGGAYPTSTAQVKMSPDGSALVLSGSTEMGQGSRSILTQIAAEELGLDIAKVRVFQSDSAGTSFERTTGGSRTTTMTGLSVQRACRDIVQQLLAMAATVWECPVDDVRHVGDRIVHADGRSEEFGPLIKKWYGGGGGEITGRGTVRREGELQVQPSFWEIGMVAVAVDIDPETGVTKVDQLVTMADVGFAINPMGVEGQDVGAALQGIGGGLSEELVYEGAQLRNPNLVEYRVPHIGDAPRRWDSVIVERRDGTGPYGAKGGGEGARIPMGGAIASAVARATGVWPTELPLTPERVWRLIQEGEAARAEAAGGSAPEAD</sequence>
<dbReference type="InterPro" id="IPR036010">
    <property type="entry name" value="2Fe-2S_ferredoxin-like_sf"/>
</dbReference>
<dbReference type="SUPFAM" id="SSF54665">
    <property type="entry name" value="CO dehydrogenase molybdoprotein N-domain-like"/>
    <property type="match status" value="1"/>
</dbReference>
<dbReference type="Gene3D" id="3.30.365.10">
    <property type="entry name" value="Aldehyde oxidase/xanthine dehydrogenase, molybdopterin binding domain"/>
    <property type="match status" value="4"/>
</dbReference>
<dbReference type="Pfam" id="PF00111">
    <property type="entry name" value="Fer2"/>
    <property type="match status" value="1"/>
</dbReference>
<dbReference type="InterPro" id="IPR036884">
    <property type="entry name" value="2Fe-2S-bd_dom_sf"/>
</dbReference>